<evidence type="ECO:0000313" key="10">
    <source>
        <dbReference type="Proteomes" id="UP000075809"/>
    </source>
</evidence>
<organism evidence="9 10">
    <name type="scientific">Mycetomoellerius zeteki</name>
    <dbReference type="NCBI Taxonomy" id="64791"/>
    <lineage>
        <taxon>Eukaryota</taxon>
        <taxon>Metazoa</taxon>
        <taxon>Ecdysozoa</taxon>
        <taxon>Arthropoda</taxon>
        <taxon>Hexapoda</taxon>
        <taxon>Insecta</taxon>
        <taxon>Pterygota</taxon>
        <taxon>Neoptera</taxon>
        <taxon>Endopterygota</taxon>
        <taxon>Hymenoptera</taxon>
        <taxon>Apocrita</taxon>
        <taxon>Aculeata</taxon>
        <taxon>Formicoidea</taxon>
        <taxon>Formicidae</taxon>
        <taxon>Myrmicinae</taxon>
        <taxon>Mycetomoellerius</taxon>
    </lineage>
</organism>
<feature type="region of interest" description="Disordered" evidence="7">
    <location>
        <begin position="961"/>
        <end position="996"/>
    </location>
</feature>
<evidence type="ECO:0000256" key="5">
    <source>
        <dbReference type="ARBA" id="ARBA00023212"/>
    </source>
</evidence>
<comment type="subcellular location">
    <subcellularLocation>
        <location evidence="1">Cytoplasm</location>
        <location evidence="1">Cytoskeleton</location>
        <location evidence="1">Spindle</location>
    </subcellularLocation>
</comment>
<feature type="coiled-coil region" evidence="6">
    <location>
        <begin position="110"/>
        <end position="154"/>
    </location>
</feature>
<dbReference type="GO" id="GO:0019722">
    <property type="term" value="P:calcium-mediated signaling"/>
    <property type="evidence" value="ECO:0007669"/>
    <property type="project" value="TreeGrafter"/>
</dbReference>
<reference evidence="9 10" key="1">
    <citation type="submission" date="2015-09" db="EMBL/GenBank/DDBJ databases">
        <title>Trachymyrmex zeteki WGS genome.</title>
        <authorList>
            <person name="Nygaard S."/>
            <person name="Hu H."/>
            <person name="Boomsma J."/>
            <person name="Zhang G."/>
        </authorList>
    </citation>
    <scope>NUCLEOTIDE SEQUENCE [LARGE SCALE GENOMIC DNA]</scope>
    <source>
        <strain evidence="9">Tzet28-1</strain>
        <tissue evidence="9">Whole body</tissue>
    </source>
</reference>
<dbReference type="Pfam" id="PF15908">
    <property type="entry name" value="HMMR_C"/>
    <property type="match status" value="1"/>
</dbReference>
<keyword evidence="3" id="KW-0597">Phosphoprotein</keyword>
<evidence type="ECO:0000259" key="8">
    <source>
        <dbReference type="Pfam" id="PF15908"/>
    </source>
</evidence>
<dbReference type="GO" id="GO:0014069">
    <property type="term" value="C:postsynaptic density"/>
    <property type="evidence" value="ECO:0007669"/>
    <property type="project" value="TreeGrafter"/>
</dbReference>
<keyword evidence="4 6" id="KW-0175">Coiled coil</keyword>
<gene>
    <name evidence="9" type="ORF">ALC60_09640</name>
</gene>
<evidence type="ECO:0000256" key="3">
    <source>
        <dbReference type="ARBA" id="ARBA00022553"/>
    </source>
</evidence>
<keyword evidence="2" id="KW-0963">Cytoplasm</keyword>
<dbReference type="GO" id="GO:0030425">
    <property type="term" value="C:dendrite"/>
    <property type="evidence" value="ECO:0007669"/>
    <property type="project" value="TreeGrafter"/>
</dbReference>
<dbReference type="GO" id="GO:0007015">
    <property type="term" value="P:actin filament organization"/>
    <property type="evidence" value="ECO:0007669"/>
    <property type="project" value="TreeGrafter"/>
</dbReference>
<evidence type="ECO:0000313" key="9">
    <source>
        <dbReference type="EMBL" id="KYQ51175.1"/>
    </source>
</evidence>
<dbReference type="GO" id="GO:0051015">
    <property type="term" value="F:actin filament binding"/>
    <property type="evidence" value="ECO:0007669"/>
    <property type="project" value="TreeGrafter"/>
</dbReference>
<accession>A0A151WU64</accession>
<dbReference type="GO" id="GO:0005737">
    <property type="term" value="C:cytoplasm"/>
    <property type="evidence" value="ECO:0007669"/>
    <property type="project" value="TreeGrafter"/>
</dbReference>
<dbReference type="GO" id="GO:0005819">
    <property type="term" value="C:spindle"/>
    <property type="evidence" value="ECO:0007669"/>
    <property type="project" value="UniProtKB-SubCell"/>
</dbReference>
<dbReference type="AlphaFoldDB" id="A0A151WU64"/>
<feature type="coiled-coil region" evidence="6">
    <location>
        <begin position="725"/>
        <end position="889"/>
    </location>
</feature>
<evidence type="ECO:0000256" key="4">
    <source>
        <dbReference type="ARBA" id="ARBA00023054"/>
    </source>
</evidence>
<dbReference type="InterPro" id="IPR043446">
    <property type="entry name" value="Neurabin-like"/>
</dbReference>
<dbReference type="STRING" id="64791.A0A151WU64"/>
<sequence>MHDFAGDAPPPGAYDPKFENKVKGAIIEKSDRFLLDNKSTCSAECNASVTSVKSSATAPIFRVPQPPSKRLITKSTGSNYPKLKTPQPLTKNQNMKYESNQQLADLQVECLNKDKTIQEHEKHIEDMKDEIRKLEAELEELRKKQNEIETQHMKDIETMAKLQQDVINSHDDKHQAEMQTFRSQLLEMTKEKEREILSRKAMETELRSRAAELLKGITTLEAELYAKKEENRTKIEALETHIEELLNKLEIVKRDRDIEIELLQKEKCQLDVCVTNLTQERSNLESTLEIKQNEISKLEAELSALQGKSQELKEQYGELADSYVHKISDFTNKHEEEIKHLKNDFLKEKEELLMQNEVYKERASNMEIKANKMEEINCSLTEELKNLQNIHTDVTQRLQEAQNELILSNERHNTMMEKYKKDFIDMTNTHTENKLKLEKVLEDAADEYLKEIKNIKKMKDEEIEELKRTSAKKIEEETEQIMKHAQKMIEQMEADKRDTLITCRTESTEQVKKAIIECDAKVSAMVEEARNTVEEEMRFANDNYKRCLLRMEVERAALDENLSQRDIEITKLSTTLEELRSSVETQASFSQSLQTELDKAESELAEKKQELRALKDHIRTEAAEMVARKKRFELIMAENQASVAALTNRLAQSNAEVERLQYEVKRSEDCIREHKELLTAMRSNSQLVHEQVNSFMKELDAHRDLVDQHQSGNISQFDSLKSIFETKIQNLKQNAAKEITRLEDDSKLKTILNNELKMQLEEMTKSISEAQSALLVLEEQNDAREIDISRMQLENNKLFDQLESSEKALEENKRLLQDQAKQHKIIIDEANSRIEELSEKTKQFEEIEKTAKETTLLLEQERIKWKSSENELIQQLEEEITRRVEADEEIKKLVTMNEVLMKEYKEVIEKYADVIGHQNPKQRIKHVIRLKNKNYELEQELLTKTRLVEQQQKTIEKLKAEEKRSHWKGKENVGMVHSTPISSPHKTLTPLRDRND</sequence>
<proteinExistence type="predicted"/>
<keyword evidence="5" id="KW-0206">Cytoskeleton</keyword>
<feature type="domain" description="Hyaluronan-mediated motility receptor C-terminal" evidence="8">
    <location>
        <begin position="842"/>
        <end position="961"/>
    </location>
</feature>
<feature type="coiled-coil region" evidence="6">
    <location>
        <begin position="590"/>
        <end position="663"/>
    </location>
</feature>
<evidence type="ECO:0000256" key="7">
    <source>
        <dbReference type="SAM" id="MobiDB-lite"/>
    </source>
</evidence>
<dbReference type="Proteomes" id="UP000075809">
    <property type="component" value="Unassembled WGS sequence"/>
</dbReference>
<evidence type="ECO:0000256" key="2">
    <source>
        <dbReference type="ARBA" id="ARBA00022490"/>
    </source>
</evidence>
<dbReference type="GO" id="GO:0031175">
    <property type="term" value="P:neuron projection development"/>
    <property type="evidence" value="ECO:0007669"/>
    <property type="project" value="TreeGrafter"/>
</dbReference>
<feature type="coiled-coil region" evidence="6">
    <location>
        <begin position="228"/>
        <end position="495"/>
    </location>
</feature>
<dbReference type="PANTHER" id="PTHR16154:SF6">
    <property type="entry name" value="SPINOPHILIN, ISOFORM J"/>
    <property type="match status" value="1"/>
</dbReference>
<name>A0A151WU64_9HYME</name>
<dbReference type="InterPro" id="IPR031794">
    <property type="entry name" value="HMMR_C"/>
</dbReference>
<dbReference type="PANTHER" id="PTHR16154">
    <property type="entry name" value="NEURABIN"/>
    <property type="match status" value="1"/>
</dbReference>
<evidence type="ECO:0000256" key="6">
    <source>
        <dbReference type="SAM" id="Coils"/>
    </source>
</evidence>
<protein>
    <submittedName>
        <fullName evidence="9">Laminin subunit alpha-2</fullName>
    </submittedName>
</protein>
<evidence type="ECO:0000256" key="1">
    <source>
        <dbReference type="ARBA" id="ARBA00004186"/>
    </source>
</evidence>
<dbReference type="EMBL" id="KQ982753">
    <property type="protein sequence ID" value="KYQ51175.1"/>
    <property type="molecule type" value="Genomic_DNA"/>
</dbReference>
<dbReference type="GO" id="GO:0015629">
    <property type="term" value="C:actin cytoskeleton"/>
    <property type="evidence" value="ECO:0007669"/>
    <property type="project" value="TreeGrafter"/>
</dbReference>
<keyword evidence="10" id="KW-1185">Reference proteome</keyword>
<feature type="compositionally biased region" description="Basic and acidic residues" evidence="7">
    <location>
        <begin position="961"/>
        <end position="971"/>
    </location>
</feature>